<evidence type="ECO:0000259" key="5">
    <source>
        <dbReference type="Pfam" id="PF01370"/>
    </source>
</evidence>
<dbReference type="Proteomes" id="UP000001054">
    <property type="component" value="Plasmid pNGR234b"/>
</dbReference>
<evidence type="ECO:0000256" key="4">
    <source>
        <dbReference type="SAM" id="MobiDB-lite"/>
    </source>
</evidence>
<accession>C3KMP8</accession>
<protein>
    <submittedName>
        <fullName evidence="6">dTDP-glucose 4,6-dehydratase</fullName>
    </submittedName>
</protein>
<feature type="domain" description="NAD-dependent epimerase/dehydratase" evidence="5">
    <location>
        <begin position="42"/>
        <end position="204"/>
    </location>
</feature>
<evidence type="ECO:0000313" key="6">
    <source>
        <dbReference type="EMBL" id="ACP23663.1"/>
    </source>
</evidence>
<gene>
    <name evidence="6" type="ordered locus">NGR_b22180</name>
</gene>
<sequence>MPKTCDRRGGVALAASRLRPSPNSIEPRIALNEVRRMIKRLLVTGAGGGLGRYVRERLKGSAEILRLTDIVDISPAGRGEEVVRCDLADRKAVEELVRDCDAILHLGAISVEANFDALLQANFLGTYNLYEAARKAGVRRIIFASSNHVIGFHPVGERLDEKAERRPDSLYGVSKCFGEDLARLYFDKFGLETACLRIGSCFDEPKDRRMLSTWLSPRDFISLIGRVIEAPAIGHLVLYGVSANRDTWWSNGHAEFLGWKPQDTSEPYREAIEQREPEGAAGSDYQGGRFAAAGILD</sequence>
<keyword evidence="3" id="KW-0520">NAD</keyword>
<feature type="region of interest" description="Disordered" evidence="4">
    <location>
        <begin position="267"/>
        <end position="286"/>
    </location>
</feature>
<organism evidence="6 7">
    <name type="scientific">Sinorhizobium fredii (strain NBRC 101917 / NGR234)</name>
    <dbReference type="NCBI Taxonomy" id="394"/>
    <lineage>
        <taxon>Bacteria</taxon>
        <taxon>Pseudomonadati</taxon>
        <taxon>Pseudomonadota</taxon>
        <taxon>Alphaproteobacteria</taxon>
        <taxon>Hyphomicrobiales</taxon>
        <taxon>Rhizobiaceae</taxon>
        <taxon>Sinorhizobium/Ensifer group</taxon>
        <taxon>Sinorhizobium</taxon>
    </lineage>
</organism>
<reference evidence="6 7" key="2">
    <citation type="journal article" date="2009" name="Appl. Environ. Microbiol.">
        <title>Rhizobium sp. strain NGR234 possesses a remarkable number of secretion systems.</title>
        <authorList>
            <person name="Schmeisser C."/>
            <person name="Liesegang H."/>
            <person name="Krysciak D."/>
            <person name="Bakkou N."/>
            <person name="Le Quere A."/>
            <person name="Wollherr A."/>
            <person name="Heinemeyer I."/>
            <person name="Morgenstern B."/>
            <person name="Pommerening-Roeser A."/>
            <person name="Flores M."/>
            <person name="Palacios R."/>
            <person name="Brenner S."/>
            <person name="Gottschalk G."/>
            <person name="Schmitz R.A."/>
            <person name="Broughton W.J."/>
            <person name="Perret X."/>
            <person name="Strittmatter A.W."/>
            <person name="Streit W.R."/>
        </authorList>
    </citation>
    <scope>NUCLEOTIDE SEQUENCE [LARGE SCALE GENOMIC DNA]</scope>
    <source>
        <strain evidence="7">NBRC 101917 / NGR234</strain>
    </source>
</reference>
<evidence type="ECO:0000256" key="1">
    <source>
        <dbReference type="ARBA" id="ARBA00007637"/>
    </source>
</evidence>
<dbReference type="KEGG" id="rhi:NGR_b22180"/>
<evidence type="ECO:0000313" key="7">
    <source>
        <dbReference type="Proteomes" id="UP000001054"/>
    </source>
</evidence>
<geneLocation type="plasmid" evidence="7">
    <name>sym pNGR234b</name>
</geneLocation>
<keyword evidence="7" id="KW-1185">Reference proteome</keyword>
<dbReference type="GO" id="GO:0016491">
    <property type="term" value="F:oxidoreductase activity"/>
    <property type="evidence" value="ECO:0007669"/>
    <property type="project" value="UniProtKB-KW"/>
</dbReference>
<dbReference type="Pfam" id="PF01370">
    <property type="entry name" value="Epimerase"/>
    <property type="match status" value="1"/>
</dbReference>
<reference evidence="7" key="1">
    <citation type="journal article" date="2004" name="J. Bacteriol.">
        <title>An evolutionary hot spot: the pNGR234b replicon of Rhizobium sp. strain NGR234.</title>
        <authorList>
            <person name="Streit W.R."/>
            <person name="Schmitz R.A."/>
            <person name="Perret X."/>
            <person name="Staehelin C."/>
            <person name="Deakin W.J."/>
            <person name="Raasch C."/>
            <person name="Liesegang H."/>
            <person name="Broughton W.J."/>
        </authorList>
    </citation>
    <scope>NUCLEOTIDE SEQUENCE [LARGE SCALE GENOMIC DNA]</scope>
    <source>
        <strain evidence="7">NBRC 101917 / NGR234</strain>
    </source>
</reference>
<dbReference type="PANTHER" id="PTHR43103">
    <property type="entry name" value="NUCLEOSIDE-DIPHOSPHATE-SUGAR EPIMERASE"/>
    <property type="match status" value="1"/>
</dbReference>
<feature type="compositionally biased region" description="Basic and acidic residues" evidence="4">
    <location>
        <begin position="267"/>
        <end position="278"/>
    </location>
</feature>
<dbReference type="Gene3D" id="3.40.50.720">
    <property type="entry name" value="NAD(P)-binding Rossmann-like Domain"/>
    <property type="match status" value="1"/>
</dbReference>
<keyword evidence="6" id="KW-0614">Plasmid</keyword>
<dbReference type="AlphaFoldDB" id="C3KMP8"/>
<comment type="similarity">
    <text evidence="1">Belongs to the NAD(P)-dependent epimerase/dehydratase family.</text>
</comment>
<dbReference type="InterPro" id="IPR001509">
    <property type="entry name" value="Epimerase_deHydtase"/>
</dbReference>
<dbReference type="OrthoDB" id="8770295at2"/>
<evidence type="ECO:0000256" key="3">
    <source>
        <dbReference type="ARBA" id="ARBA00023027"/>
    </source>
</evidence>
<dbReference type="EMBL" id="CP000874">
    <property type="protein sequence ID" value="ACP23663.1"/>
    <property type="molecule type" value="Genomic_DNA"/>
</dbReference>
<evidence type="ECO:0000256" key="2">
    <source>
        <dbReference type="ARBA" id="ARBA00023002"/>
    </source>
</evidence>
<keyword evidence="2" id="KW-0560">Oxidoreductase</keyword>
<proteinExistence type="inferred from homology"/>
<dbReference type="SUPFAM" id="SSF51735">
    <property type="entry name" value="NAD(P)-binding Rossmann-fold domains"/>
    <property type="match status" value="1"/>
</dbReference>
<dbReference type="InterPro" id="IPR036291">
    <property type="entry name" value="NAD(P)-bd_dom_sf"/>
</dbReference>
<name>C3KMP8_SINFN</name>
<dbReference type="HOGENOM" id="CLU_079334_0_0_5"/>
<dbReference type="PANTHER" id="PTHR43103:SF5">
    <property type="entry name" value="4-EPIMERASE, PUTATIVE (AFU_ORTHOLOGUE AFUA_7G00360)-RELATED"/>
    <property type="match status" value="1"/>
</dbReference>
<dbReference type="PATRIC" id="fig|394.7.peg.2645"/>